<gene>
    <name evidence="2" type="ORF">PFISCL1PPCAC_10608</name>
</gene>
<dbReference type="Proteomes" id="UP001432322">
    <property type="component" value="Unassembled WGS sequence"/>
</dbReference>
<feature type="compositionally biased region" description="Polar residues" evidence="1">
    <location>
        <begin position="1149"/>
        <end position="1164"/>
    </location>
</feature>
<feature type="compositionally biased region" description="Low complexity" evidence="1">
    <location>
        <begin position="737"/>
        <end position="750"/>
    </location>
</feature>
<feature type="compositionally biased region" description="Low complexity" evidence="1">
    <location>
        <begin position="661"/>
        <end position="672"/>
    </location>
</feature>
<reference evidence="2" key="1">
    <citation type="submission" date="2023-10" db="EMBL/GenBank/DDBJ databases">
        <title>Genome assembly of Pristionchus species.</title>
        <authorList>
            <person name="Yoshida K."/>
            <person name="Sommer R.J."/>
        </authorList>
    </citation>
    <scope>NUCLEOTIDE SEQUENCE</scope>
    <source>
        <strain evidence="2">RS5133</strain>
    </source>
</reference>
<feature type="region of interest" description="Disordered" evidence="1">
    <location>
        <begin position="989"/>
        <end position="1270"/>
    </location>
</feature>
<feature type="region of interest" description="Disordered" evidence="1">
    <location>
        <begin position="903"/>
        <end position="930"/>
    </location>
</feature>
<feature type="compositionally biased region" description="Basic and acidic residues" evidence="1">
    <location>
        <begin position="1014"/>
        <end position="1069"/>
    </location>
</feature>
<evidence type="ECO:0000313" key="3">
    <source>
        <dbReference type="Proteomes" id="UP001432322"/>
    </source>
</evidence>
<protein>
    <submittedName>
        <fullName evidence="2">Uncharacterized protein</fullName>
    </submittedName>
</protein>
<feature type="region of interest" description="Disordered" evidence="1">
    <location>
        <begin position="659"/>
        <end position="837"/>
    </location>
</feature>
<organism evidence="2 3">
    <name type="scientific">Pristionchus fissidentatus</name>
    <dbReference type="NCBI Taxonomy" id="1538716"/>
    <lineage>
        <taxon>Eukaryota</taxon>
        <taxon>Metazoa</taxon>
        <taxon>Ecdysozoa</taxon>
        <taxon>Nematoda</taxon>
        <taxon>Chromadorea</taxon>
        <taxon>Rhabditida</taxon>
        <taxon>Rhabditina</taxon>
        <taxon>Diplogasteromorpha</taxon>
        <taxon>Diplogasteroidea</taxon>
        <taxon>Neodiplogasteridae</taxon>
        <taxon>Pristionchus</taxon>
    </lineage>
</organism>
<comment type="caution">
    <text evidence="2">The sequence shown here is derived from an EMBL/GenBank/DDBJ whole genome shotgun (WGS) entry which is preliminary data.</text>
</comment>
<proteinExistence type="predicted"/>
<feature type="compositionally biased region" description="Polar residues" evidence="1">
    <location>
        <begin position="782"/>
        <end position="809"/>
    </location>
</feature>
<name>A0AAV5VL28_9BILA</name>
<evidence type="ECO:0000313" key="2">
    <source>
        <dbReference type="EMBL" id="GMT19311.1"/>
    </source>
</evidence>
<dbReference type="EMBL" id="BTSY01000003">
    <property type="protein sequence ID" value="GMT19311.1"/>
    <property type="molecule type" value="Genomic_DNA"/>
</dbReference>
<feature type="non-terminal residue" evidence="2">
    <location>
        <position position="1"/>
    </location>
</feature>
<sequence length="1294" mass="141608">RHLGRGMAVPGGIPVEQSISEIDAEIRMEDIRQSPAARLKMEHFYSSIKKNLMDKKLNYEAEHRKEILEGLKRMKRHLPADSGATLVKKLENLSLNLECLYQNENDMFMMKNDDLILTVHHKQEKALYSRVSYFGEQLPTDDEITRRINEDAWEELRVLIHLMLRTVPSSAPREIRQKLARYRLDLEQSLMSQWKGGETASISELNTSPVGFPSRATTVRPQRLFIYGEPGIEIELRENGLGVIDVEKGDVPFAELLIVDYDKDNLFSFRGTSLSYRGVVKLQLSSRWMISAQTVDQLSALGARVCSILQRTSLIRLIANCTMKESDLELMGHELGRNVRYLVKEEWIGEERDAIVDSFYVEKPENLEMILSLLHRQAVFNSSWESIAASCCQKYSSSRSVRFEMIPRGCEWEIIFCGQECLYNLRLSSLNGRHWSVNLFSSHNSKLSDVSSEIENAFNRTWSLSKCLSHLITRLGIVGLECTVDESMDTSLPLLDCSLSYASKVGQAWLRKEVIPPPPPPKHELRVDLPKGRCPLLRMMREKATRKPFKVARPRPQLSNPTIPPLRVNRVDVGLPPLQSHSNITPYTHIDKTMKSAEEGNRSLCPPPSMGSIDPSVYPHSGYSPIPTHRMQTTVPSGTSPLVRSTIPPQITPYQPDMIRQQQQHQQLMRQQSTASLSNSGIFDFPDESGSSPSSVQDLSPGYSYGYANTSPLVRGATTKSRRARGRKAGNVGDRTPASSIDSPSYSPFSPEGPKRPKSGPGSRGGRGSRGKRGITMDQVVSPFQRSLSEMSNTMSSPLASATPAYSQHSFDDGTSDDECDPPPFSRVSQPSTFTPPIVVPSPLSTTSVFPPQTAPITPPVSTLPPSHHSTPIISVVPSPLVPSSSSIPTLASVLSTPPILPPVSSTTPSSSLSSFSSIPSTSTSTPSTFVPSLVRRKSSLESIVGQLNASHTKKTAVHDLFDTGLESSPPSSPLLSVHSNVSAAAPILIPETKTESPRKDGEEKIVLKLKTKSTKDGKKKEKEKEKDKEKKRDDKSTKIGEEKEKDRKRKAESSSKDKKDKEAKKAKTAEQPLIGGESFVTKMGMLKGFKIPKTGPKGGSSSDLSIPSSSSSLAAPLVSPSLTKPSASLSSSQGKGVPSGSQPPFRPPSTQMKAAPSARQSGPKSILKAGPPGPPAPRQHFPERKISHPPFHEPPRSRHSSGGGAYPPPPSSSHTPSMPQMRRGGAPTVPKGGATSSSWVPLQPRMEGPPTLTPAISGPAHSSRHDQPPTLEIAKSIIDDSPASPDGLQIVDD</sequence>
<evidence type="ECO:0000256" key="1">
    <source>
        <dbReference type="SAM" id="MobiDB-lite"/>
    </source>
</evidence>
<feature type="compositionally biased region" description="Polar residues" evidence="1">
    <location>
        <begin position="689"/>
        <end position="698"/>
    </location>
</feature>
<feature type="compositionally biased region" description="Basic and acidic residues" evidence="1">
    <location>
        <begin position="1181"/>
        <end position="1197"/>
    </location>
</feature>
<feature type="compositionally biased region" description="Low complexity" evidence="1">
    <location>
        <begin position="1101"/>
        <end position="1133"/>
    </location>
</feature>
<feature type="compositionally biased region" description="Basic and acidic residues" evidence="1">
    <location>
        <begin position="993"/>
        <end position="1007"/>
    </location>
</feature>
<accession>A0AAV5VL28</accession>
<keyword evidence="3" id="KW-1185">Reference proteome</keyword>